<feature type="transmembrane region" description="Helical" evidence="1">
    <location>
        <begin position="116"/>
        <end position="139"/>
    </location>
</feature>
<dbReference type="AlphaFoldDB" id="A0A9W8BF76"/>
<dbReference type="SUPFAM" id="SSF53649">
    <property type="entry name" value="Alkaline phosphatase-like"/>
    <property type="match status" value="1"/>
</dbReference>
<feature type="transmembrane region" description="Helical" evidence="1">
    <location>
        <begin position="56"/>
        <end position="79"/>
    </location>
</feature>
<dbReference type="InterPro" id="IPR017850">
    <property type="entry name" value="Alkaline_phosphatase_core_sf"/>
</dbReference>
<evidence type="ECO:0000313" key="3">
    <source>
        <dbReference type="Proteomes" id="UP001150907"/>
    </source>
</evidence>
<accession>A0A9W8BF76</accession>
<keyword evidence="1" id="KW-0812">Transmembrane</keyword>
<dbReference type="Pfam" id="PF02995">
    <property type="entry name" value="DUF229"/>
    <property type="match status" value="1"/>
</dbReference>
<feature type="transmembrane region" description="Helical" evidence="1">
    <location>
        <begin position="145"/>
        <end position="165"/>
    </location>
</feature>
<keyword evidence="3" id="KW-1185">Reference proteome</keyword>
<feature type="transmembrane region" description="Helical" evidence="1">
    <location>
        <begin position="27"/>
        <end position="44"/>
    </location>
</feature>
<evidence type="ECO:0000313" key="2">
    <source>
        <dbReference type="EMBL" id="KAJ2005519.1"/>
    </source>
</evidence>
<evidence type="ECO:0000256" key="1">
    <source>
        <dbReference type="SAM" id="Phobius"/>
    </source>
</evidence>
<name>A0A9W8BF76_9FUNG</name>
<dbReference type="InterPro" id="IPR004245">
    <property type="entry name" value="DUF229"/>
</dbReference>
<comment type="caution">
    <text evidence="2">The sequence shown here is derived from an EMBL/GenBank/DDBJ whole genome shotgun (WGS) entry which is preliminary data.</text>
</comment>
<reference evidence="2" key="1">
    <citation type="submission" date="2022-07" db="EMBL/GenBank/DDBJ databases">
        <title>Phylogenomic reconstructions and comparative analyses of Kickxellomycotina fungi.</title>
        <authorList>
            <person name="Reynolds N.K."/>
            <person name="Stajich J.E."/>
            <person name="Barry K."/>
            <person name="Grigoriev I.V."/>
            <person name="Crous P."/>
            <person name="Smith M.E."/>
        </authorList>
    </citation>
    <scope>NUCLEOTIDE SEQUENCE</scope>
    <source>
        <strain evidence="2">IMI 214461</strain>
    </source>
</reference>
<dbReference type="OrthoDB" id="413313at2759"/>
<keyword evidence="1" id="KW-1133">Transmembrane helix</keyword>
<dbReference type="PANTHER" id="PTHR10974">
    <property type="entry name" value="FI08016P-RELATED"/>
    <property type="match status" value="1"/>
</dbReference>
<dbReference type="Proteomes" id="UP001150907">
    <property type="component" value="Unassembled WGS sequence"/>
</dbReference>
<dbReference type="GO" id="GO:0005615">
    <property type="term" value="C:extracellular space"/>
    <property type="evidence" value="ECO:0007669"/>
    <property type="project" value="TreeGrafter"/>
</dbReference>
<gene>
    <name evidence="2" type="ORF">H4R26_001901</name>
</gene>
<keyword evidence="1" id="KW-0472">Membrane</keyword>
<dbReference type="EMBL" id="JANBQF010000097">
    <property type="protein sequence ID" value="KAJ2005519.1"/>
    <property type="molecule type" value="Genomic_DNA"/>
</dbReference>
<feature type="transmembrane region" description="Helical" evidence="1">
    <location>
        <begin position="85"/>
        <end position="104"/>
    </location>
</feature>
<dbReference type="PANTHER" id="PTHR10974:SF1">
    <property type="entry name" value="FI08016P-RELATED"/>
    <property type="match status" value="1"/>
</dbReference>
<dbReference type="Gene3D" id="3.40.720.10">
    <property type="entry name" value="Alkaline Phosphatase, subunit A"/>
    <property type="match status" value="1"/>
</dbReference>
<organism evidence="2 3">
    <name type="scientific">Coemansia thaxteri</name>
    <dbReference type="NCBI Taxonomy" id="2663907"/>
    <lineage>
        <taxon>Eukaryota</taxon>
        <taxon>Fungi</taxon>
        <taxon>Fungi incertae sedis</taxon>
        <taxon>Zoopagomycota</taxon>
        <taxon>Kickxellomycotina</taxon>
        <taxon>Kickxellomycetes</taxon>
        <taxon>Kickxellales</taxon>
        <taxon>Kickxellaceae</taxon>
        <taxon>Coemansia</taxon>
    </lineage>
</organism>
<sequence>MSSGKGQRYHHGRFQWVNLLARVPKPFFIFLLLAIFVVSYMLSLQAGDVLYINEHLGVIGAELLVSIASMTAVTVMLYVGGMRSYMRRGTLLAVLGISALLYWYDHGERFERHGFYNILVFLLIFVPLNLAIAVCYVLWCKVDNFITYLIATFAASVVVVGIALLHYRRVFDEGTLGTFQYIPGECEWVGPNLPFVDLFPAGTQNFWAGSMYCKPEFPGIDAHIDSNGVLHVKCGESNSKVYVDVLPETRQWPLQDKDMWNNYNHLILARINRLPFDSGRPFVLNETTQAVVVRCGSGSTIVTRISPPLSQLPIYVPPIDSDTTALNFSSIAPAERFDAYSSVQTAAERPNVVFLMLDAVSRRQFYRRLKKTAAVLKTLHNPGSSRLVELYRYHSVGFSTENNTKAMFVGEIFPSQRNPLPIWAYYRDRGYVTARVETCCDDWAQQFLRHNYDSLEYSVGNRSLDYELASPFCMPEYYPNVGNAFGNFKGPYSITARCLYGRYVHDWALGYVAQLRAELREHRAKQHAQQKDARPYMITATFLEGHEGTGEVLSTLDDALAAFLESMRDSGELDDTVLILGSDHGLHMGLNFAFLQNGRIEHKNPFFTMSVPEWLHSFAEMHQKEHGSEAISPFAANEQRLTTPFETHHTLRVLADWPDFETNGWKRSLFAAQRPGRTCEEAGISAKFCMCKHGM</sequence>
<proteinExistence type="predicted"/>
<protein>
    <submittedName>
        <fullName evidence="2">Uncharacterized protein</fullName>
    </submittedName>
</protein>